<evidence type="ECO:0000313" key="2">
    <source>
        <dbReference type="Proteomes" id="UP000193505"/>
    </source>
</evidence>
<accession>A0A1X1L1I2</accession>
<comment type="caution">
    <text evidence="1">The sequence shown here is derived from an EMBL/GenBank/DDBJ whole genome shotgun (WGS) entry which is preliminary data.</text>
</comment>
<dbReference type="Proteomes" id="UP000193505">
    <property type="component" value="Unassembled WGS sequence"/>
</dbReference>
<protein>
    <recommendedName>
        <fullName evidence="3">Gp24</fullName>
    </recommendedName>
</protein>
<dbReference type="AlphaFoldDB" id="A0A1X1L1I2"/>
<evidence type="ECO:0008006" key="3">
    <source>
        <dbReference type="Google" id="ProtNLM"/>
    </source>
</evidence>
<proteinExistence type="predicted"/>
<evidence type="ECO:0000313" key="1">
    <source>
        <dbReference type="EMBL" id="ORP05460.1"/>
    </source>
</evidence>
<name>A0A1X1L1I2_STRMT</name>
<dbReference type="EMBL" id="NCVL01000019">
    <property type="protein sequence ID" value="ORP05460.1"/>
    <property type="molecule type" value="Genomic_DNA"/>
</dbReference>
<sequence>MEELKKKVNGVYGWSVEDGKPKPPKQDLSQAVKDRADYFWEMTEDGMTFMGVMECIFADEKPKDYDLGATKDWLPKSKEFDDWIGYSPGMSQLVIAVYLIYGGSEDE</sequence>
<reference evidence="1 2" key="1">
    <citation type="journal article" date="2016" name="Eur. J. Clin. Microbiol. Infect. Dis.">
        <title>Whole genome sequencing as a tool for phylogenetic analysis of clinical strains of Mitis group streptococci.</title>
        <authorList>
            <person name="Rasmussen L.H."/>
            <person name="Dargis R."/>
            <person name="Hojholt K."/>
            <person name="Christensen J.J."/>
            <person name="Skovgaard O."/>
            <person name="Justesen U.S."/>
            <person name="Rosenvinge F.S."/>
            <person name="Moser C."/>
            <person name="Lukjancenko O."/>
            <person name="Rasmussen S."/>
            <person name="Nielsen X.C."/>
        </authorList>
    </citation>
    <scope>NUCLEOTIDE SEQUENCE [LARGE SCALE GENOMIC DNA]</scope>
    <source>
        <strain evidence="1 2">OD_310347_11</strain>
    </source>
</reference>
<gene>
    <name evidence="1" type="ORF">B7694_05310</name>
</gene>
<organism evidence="1 2">
    <name type="scientific">Streptococcus mitis</name>
    <dbReference type="NCBI Taxonomy" id="28037"/>
    <lineage>
        <taxon>Bacteria</taxon>
        <taxon>Bacillati</taxon>
        <taxon>Bacillota</taxon>
        <taxon>Bacilli</taxon>
        <taxon>Lactobacillales</taxon>
        <taxon>Streptococcaceae</taxon>
        <taxon>Streptococcus</taxon>
        <taxon>Streptococcus mitis group</taxon>
    </lineage>
</organism>